<evidence type="ECO:0000313" key="4">
    <source>
        <dbReference type="EMBL" id="RLJ87001.1"/>
    </source>
</evidence>
<dbReference type="Pfam" id="PF12833">
    <property type="entry name" value="HTH_18"/>
    <property type="match status" value="1"/>
</dbReference>
<protein>
    <submittedName>
        <fullName evidence="4">AraC-like DNA-binding protein</fullName>
    </submittedName>
</protein>
<dbReference type="EMBL" id="RCCP01000002">
    <property type="protein sequence ID" value="RLJ87001.1"/>
    <property type="molecule type" value="Genomic_DNA"/>
</dbReference>
<reference evidence="4 5" key="1">
    <citation type="submission" date="2018-10" db="EMBL/GenBank/DDBJ databases">
        <title>Genomic Encyclopedia of Type Strains, Phase IV (KMG-IV): sequencing the most valuable type-strain genomes for metagenomic binning, comparative biology and taxonomic classification.</title>
        <authorList>
            <person name="Goeker M."/>
        </authorList>
    </citation>
    <scope>NUCLEOTIDE SEQUENCE [LARGE SCALE GENOMIC DNA]</scope>
    <source>
        <strain evidence="4 5">DSM 20549</strain>
    </source>
</reference>
<keyword evidence="4" id="KW-0238">DNA-binding</keyword>
<dbReference type="RefSeq" id="WP_121299813.1">
    <property type="nucleotide sequence ID" value="NZ_QBEW01000012.1"/>
</dbReference>
<dbReference type="OrthoDB" id="9801123at2"/>
<name>A0A497YR90_9BACL</name>
<comment type="caution">
    <text evidence="4">The sequence shown here is derived from an EMBL/GenBank/DDBJ whole genome shotgun (WGS) entry which is preliminary data.</text>
</comment>
<dbReference type="PROSITE" id="PS01124">
    <property type="entry name" value="HTH_ARAC_FAMILY_2"/>
    <property type="match status" value="1"/>
</dbReference>
<dbReference type="SMART" id="SM00342">
    <property type="entry name" value="HTH_ARAC"/>
    <property type="match status" value="1"/>
</dbReference>
<proteinExistence type="predicted"/>
<dbReference type="PANTHER" id="PTHR43436:SF1">
    <property type="entry name" value="TRANSCRIPTIONAL REGULATORY PROTEIN"/>
    <property type="match status" value="1"/>
</dbReference>
<dbReference type="GO" id="GO:0003700">
    <property type="term" value="F:DNA-binding transcription factor activity"/>
    <property type="evidence" value="ECO:0007669"/>
    <property type="project" value="InterPro"/>
</dbReference>
<evidence type="ECO:0000256" key="1">
    <source>
        <dbReference type="ARBA" id="ARBA00023015"/>
    </source>
</evidence>
<dbReference type="InterPro" id="IPR009594">
    <property type="entry name" value="Tscrpt_reg_HTH_AraC_N"/>
</dbReference>
<organism evidence="4 5">
    <name type="scientific">Planococcus citreus</name>
    <dbReference type="NCBI Taxonomy" id="1373"/>
    <lineage>
        <taxon>Bacteria</taxon>
        <taxon>Bacillati</taxon>
        <taxon>Bacillota</taxon>
        <taxon>Bacilli</taxon>
        <taxon>Bacillales</taxon>
        <taxon>Caryophanaceae</taxon>
        <taxon>Planococcus</taxon>
    </lineage>
</organism>
<feature type="domain" description="HTH araC/xylS-type" evidence="3">
    <location>
        <begin position="192"/>
        <end position="290"/>
    </location>
</feature>
<accession>A0A497YR90</accession>
<gene>
    <name evidence="4" type="ORF">DFR62_1799</name>
</gene>
<sequence length="295" mass="33353">MSGFQDEFTKLIERHIDGDGKQETEIPSLFFTRFSQVTGPHYGVQSPSLCIIAQGSKEIILAHENFIYGPSEYLLTSVNLPITGQVIEGTPDAPYLAIKLEFTSNEILAVLHASQLKVNRKEKAKRGMSVTPLDGPLLDAVIRLARLLDQPNDILALAPLIKQEILYRLLQGPHGATLKQMALEESSTYQISDAIQYIMKNFHQPFRIEDLAEIANLSVSSFHRQFKQVTAMSPVQFQKQLRLQEARRLLVTEATEATDVAFRIGYESPSQFSREYSRMFGFPPKEDLKRIRSEV</sequence>
<dbReference type="Gene3D" id="1.10.10.60">
    <property type="entry name" value="Homeodomain-like"/>
    <property type="match status" value="2"/>
</dbReference>
<evidence type="ECO:0000256" key="2">
    <source>
        <dbReference type="ARBA" id="ARBA00023163"/>
    </source>
</evidence>
<keyword evidence="5" id="KW-1185">Reference proteome</keyword>
<dbReference type="Proteomes" id="UP000280791">
    <property type="component" value="Unassembled WGS sequence"/>
</dbReference>
<dbReference type="GO" id="GO:0043565">
    <property type="term" value="F:sequence-specific DNA binding"/>
    <property type="evidence" value="ECO:0007669"/>
    <property type="project" value="InterPro"/>
</dbReference>
<dbReference type="AlphaFoldDB" id="A0A497YR90"/>
<keyword evidence="1" id="KW-0805">Transcription regulation</keyword>
<dbReference type="InterPro" id="IPR018060">
    <property type="entry name" value="HTH_AraC"/>
</dbReference>
<dbReference type="PANTHER" id="PTHR43436">
    <property type="entry name" value="ARAC-FAMILY TRANSCRIPTIONAL REGULATOR"/>
    <property type="match status" value="1"/>
</dbReference>
<dbReference type="SUPFAM" id="SSF46689">
    <property type="entry name" value="Homeodomain-like"/>
    <property type="match status" value="2"/>
</dbReference>
<dbReference type="Pfam" id="PF06719">
    <property type="entry name" value="AraC_N"/>
    <property type="match status" value="1"/>
</dbReference>
<dbReference type="InterPro" id="IPR009057">
    <property type="entry name" value="Homeodomain-like_sf"/>
</dbReference>
<evidence type="ECO:0000313" key="5">
    <source>
        <dbReference type="Proteomes" id="UP000280791"/>
    </source>
</evidence>
<keyword evidence="2" id="KW-0804">Transcription</keyword>
<evidence type="ECO:0000259" key="3">
    <source>
        <dbReference type="PROSITE" id="PS01124"/>
    </source>
</evidence>